<dbReference type="InterPro" id="IPR001507">
    <property type="entry name" value="ZP_dom"/>
</dbReference>
<dbReference type="GeneTree" id="ENSGT00530000064717"/>
<evidence type="ECO:0000256" key="2">
    <source>
        <dbReference type="SAM" id="Phobius"/>
    </source>
</evidence>
<accession>H2YJQ9</accession>
<organism evidence="5 6">
    <name type="scientific">Ciona savignyi</name>
    <name type="common">Pacific transparent sea squirt</name>
    <dbReference type="NCBI Taxonomy" id="51511"/>
    <lineage>
        <taxon>Eukaryota</taxon>
        <taxon>Metazoa</taxon>
        <taxon>Chordata</taxon>
        <taxon>Tunicata</taxon>
        <taxon>Ascidiacea</taxon>
        <taxon>Phlebobranchia</taxon>
        <taxon>Cionidae</taxon>
        <taxon>Ciona</taxon>
    </lineage>
</organism>
<name>H2YJQ9_CIOSA</name>
<evidence type="ECO:0000256" key="3">
    <source>
        <dbReference type="SAM" id="SignalP"/>
    </source>
</evidence>
<dbReference type="HOGENOM" id="CLU_032131_0_0_1"/>
<evidence type="ECO:0000256" key="1">
    <source>
        <dbReference type="SAM" id="MobiDB-lite"/>
    </source>
</evidence>
<feature type="transmembrane region" description="Helical" evidence="2">
    <location>
        <begin position="509"/>
        <end position="531"/>
    </location>
</feature>
<feature type="signal peptide" evidence="3">
    <location>
        <begin position="1"/>
        <end position="19"/>
    </location>
</feature>
<dbReference type="AlphaFoldDB" id="H2YJQ9"/>
<dbReference type="PROSITE" id="PS51034">
    <property type="entry name" value="ZP_2"/>
    <property type="match status" value="1"/>
</dbReference>
<reference evidence="5" key="3">
    <citation type="submission" date="2025-09" db="UniProtKB">
        <authorList>
            <consortium name="Ensembl"/>
        </authorList>
    </citation>
    <scope>IDENTIFICATION</scope>
</reference>
<keyword evidence="2" id="KW-0812">Transmembrane</keyword>
<dbReference type="OMA" id="RCTIDAP"/>
<reference evidence="5" key="2">
    <citation type="submission" date="2025-08" db="UniProtKB">
        <authorList>
            <consortium name="Ensembl"/>
        </authorList>
    </citation>
    <scope>IDENTIFICATION</scope>
</reference>
<feature type="chain" id="PRO_5003578683" description="ZP domain-containing protein" evidence="3">
    <location>
        <begin position="20"/>
        <end position="536"/>
    </location>
</feature>
<dbReference type="Proteomes" id="UP000007875">
    <property type="component" value="Unassembled WGS sequence"/>
</dbReference>
<evidence type="ECO:0000313" key="5">
    <source>
        <dbReference type="Ensembl" id="ENSCSAVP00000005558.1"/>
    </source>
</evidence>
<evidence type="ECO:0000259" key="4">
    <source>
        <dbReference type="PROSITE" id="PS51034"/>
    </source>
</evidence>
<dbReference type="InParanoid" id="H2YJQ9"/>
<feature type="compositionally biased region" description="Acidic residues" evidence="1">
    <location>
        <begin position="414"/>
        <end position="431"/>
    </location>
</feature>
<keyword evidence="6" id="KW-1185">Reference proteome</keyword>
<proteinExistence type="predicted"/>
<feature type="region of interest" description="Disordered" evidence="1">
    <location>
        <begin position="414"/>
        <end position="434"/>
    </location>
</feature>
<dbReference type="Ensembl" id="ENSCSAVT00000005632.1">
    <property type="protein sequence ID" value="ENSCSAVP00000005558.1"/>
    <property type="gene ID" value="ENSCSAVG00000003315.1"/>
</dbReference>
<feature type="domain" description="ZP" evidence="4">
    <location>
        <begin position="134"/>
        <end position="420"/>
    </location>
</feature>
<sequence>MKFPIVLSFCFSLLRWAQASCSNSFQCPLYNTCVGGSCVRDGSTGGAVNPVQFPVGACTTDNQCSANQRCSGGMCIFNTLPSNSFITSSSVCSPNPCQNTCSCVPSAIHEEGYYCTSNLSLLGKRCTIDAPSVSCGGTQISVKVSPEMLREYNMGLGNGHIYLGTIPPNQVGNDPSTTLGNCAASPTSDGGFTITLPLPFTACGTRVASSSGGQNGAEVFSNDVWLNTNGVLFDVPIPIFRWSCSYDSNYKVVTSLSPAVEPLRVAKTGVRLIQASVELCKIASACPNACPPLYNVNQGAVYTVSETIHVTISASYSNNAATAGPVYLQQLYLSCSSQPGSVDVALVSNGCTTSVLSTTISMNGVSNVVCVSFRVPRMLACSSFYVHGMLASGSARQACPGDFVRSALTNVDAESESEPELEPSEGLDVETEPGARKRRSVRAVRILNPANATNVIHIGPIVVIPSSPGKPYTEILSSVNKRTKFPKIPVLRQPSTEPTTFLGPSRQTVILATSIVGGCALLLICITLYVYTGVRT</sequence>
<keyword evidence="2" id="KW-1133">Transmembrane helix</keyword>
<keyword evidence="2" id="KW-0472">Membrane</keyword>
<evidence type="ECO:0000313" key="6">
    <source>
        <dbReference type="Proteomes" id="UP000007875"/>
    </source>
</evidence>
<protein>
    <recommendedName>
        <fullName evidence="4">ZP domain-containing protein</fullName>
    </recommendedName>
</protein>
<keyword evidence="3" id="KW-0732">Signal</keyword>
<reference evidence="6" key="1">
    <citation type="submission" date="2003-08" db="EMBL/GenBank/DDBJ databases">
        <authorList>
            <person name="Birren B."/>
            <person name="Nusbaum C."/>
            <person name="Abebe A."/>
            <person name="Abouelleil A."/>
            <person name="Adekoya E."/>
            <person name="Ait-zahra M."/>
            <person name="Allen N."/>
            <person name="Allen T."/>
            <person name="An P."/>
            <person name="Anderson M."/>
            <person name="Anderson S."/>
            <person name="Arachchi H."/>
            <person name="Armbruster J."/>
            <person name="Bachantsang P."/>
            <person name="Baldwin J."/>
            <person name="Barry A."/>
            <person name="Bayul T."/>
            <person name="Blitshsteyn B."/>
            <person name="Bloom T."/>
            <person name="Blye J."/>
            <person name="Boguslavskiy L."/>
            <person name="Borowsky M."/>
            <person name="Boukhgalter B."/>
            <person name="Brunache A."/>
            <person name="Butler J."/>
            <person name="Calixte N."/>
            <person name="Calvo S."/>
            <person name="Camarata J."/>
            <person name="Campo K."/>
            <person name="Chang J."/>
            <person name="Cheshatsang Y."/>
            <person name="Citroen M."/>
            <person name="Collymore A."/>
            <person name="Considine T."/>
            <person name="Cook A."/>
            <person name="Cooke P."/>
            <person name="Corum B."/>
            <person name="Cuomo C."/>
            <person name="David R."/>
            <person name="Dawoe T."/>
            <person name="Degray S."/>
            <person name="Dodge S."/>
            <person name="Dooley K."/>
            <person name="Dorje P."/>
            <person name="Dorjee K."/>
            <person name="Dorris L."/>
            <person name="Duffey N."/>
            <person name="Dupes A."/>
            <person name="Elkins T."/>
            <person name="Engels R."/>
            <person name="Erickson J."/>
            <person name="Farina A."/>
            <person name="Faro S."/>
            <person name="Ferreira P."/>
            <person name="Fischer H."/>
            <person name="Fitzgerald M."/>
            <person name="Foley K."/>
            <person name="Gage D."/>
            <person name="Galagan J."/>
            <person name="Gearin G."/>
            <person name="Gnerre S."/>
            <person name="Gnirke A."/>
            <person name="Goyette A."/>
            <person name="Graham J."/>
            <person name="Grandbois E."/>
            <person name="Gyaltsen K."/>
            <person name="Hafez N."/>
            <person name="Hagopian D."/>
            <person name="Hagos B."/>
            <person name="Hall J."/>
            <person name="Hatcher B."/>
            <person name="Heller A."/>
            <person name="Higgins H."/>
            <person name="Honan T."/>
            <person name="Horn A."/>
            <person name="Houde N."/>
            <person name="Hughes L."/>
            <person name="Hulme W."/>
            <person name="Husby E."/>
            <person name="Iliev I."/>
            <person name="Jaffe D."/>
            <person name="Jones C."/>
            <person name="Kamal M."/>
            <person name="Kamat A."/>
            <person name="Kamvysselis M."/>
            <person name="Karlsson E."/>
            <person name="Kells C."/>
            <person name="Kieu A."/>
            <person name="Kisner P."/>
            <person name="Kodira C."/>
            <person name="Kulbokas E."/>
            <person name="Labutti K."/>
            <person name="Lama D."/>
            <person name="Landers T."/>
            <person name="Leger J."/>
            <person name="Levine S."/>
            <person name="Lewis D."/>
            <person name="Lewis T."/>
            <person name="Lindblad-toh K."/>
            <person name="Liu X."/>
            <person name="Lokyitsang T."/>
            <person name="Lokyitsang Y."/>
            <person name="Lucien O."/>
            <person name="Lui A."/>
            <person name="Ma L.J."/>
            <person name="Mabbitt R."/>
            <person name="Macdonald J."/>
            <person name="Maclean C."/>
            <person name="Major J."/>
            <person name="Manning J."/>
            <person name="Marabella R."/>
            <person name="Maru K."/>
            <person name="Matthews C."/>
            <person name="Mauceli E."/>
            <person name="Mccarthy M."/>
            <person name="Mcdonough S."/>
            <person name="Mcghee T."/>
            <person name="Meldrim J."/>
            <person name="Meneus L."/>
            <person name="Mesirov J."/>
            <person name="Mihalev A."/>
            <person name="Mihova T."/>
            <person name="Mikkelsen T."/>
            <person name="Mlenga V."/>
            <person name="Moru K."/>
            <person name="Mozes J."/>
            <person name="Mulrain L."/>
            <person name="Munson G."/>
            <person name="Naylor J."/>
            <person name="Newes C."/>
            <person name="Nguyen C."/>
            <person name="Nguyen N."/>
            <person name="Nguyen T."/>
            <person name="Nicol R."/>
            <person name="Nielsen C."/>
            <person name="Nizzari M."/>
            <person name="Norbu C."/>
            <person name="Norbu N."/>
            <person name="O'donnell P."/>
            <person name="Okoawo O."/>
            <person name="O'leary S."/>
            <person name="Omotosho B."/>
            <person name="O'neill K."/>
            <person name="Osman S."/>
            <person name="Parker S."/>
            <person name="Perrin D."/>
            <person name="Phunkhang P."/>
            <person name="Piqani B."/>
            <person name="Purcell S."/>
            <person name="Rachupka T."/>
            <person name="Ramasamy U."/>
            <person name="Rameau R."/>
            <person name="Ray V."/>
            <person name="Raymond C."/>
            <person name="Retta R."/>
            <person name="Richardson S."/>
            <person name="Rise C."/>
            <person name="Rodriguez J."/>
            <person name="Rogers J."/>
            <person name="Rogov P."/>
            <person name="Rutman M."/>
            <person name="Schupbach R."/>
            <person name="Seaman C."/>
            <person name="Settipalli S."/>
            <person name="Sharpe T."/>
            <person name="Sheridan J."/>
            <person name="Sherpa N."/>
            <person name="Shi J."/>
            <person name="Smirnov S."/>
            <person name="Smith C."/>
            <person name="Sougnez C."/>
            <person name="Spencer B."/>
            <person name="Stalker J."/>
            <person name="Stange-thomann N."/>
            <person name="Stavropoulos S."/>
            <person name="Stetson K."/>
            <person name="Stone C."/>
            <person name="Stone S."/>
            <person name="Stubbs M."/>
            <person name="Talamas J."/>
            <person name="Tchuinga P."/>
            <person name="Tenzing P."/>
            <person name="Tesfaye S."/>
            <person name="Theodore J."/>
            <person name="Thoulutsang Y."/>
            <person name="Topham K."/>
            <person name="Towey S."/>
            <person name="Tsamla T."/>
            <person name="Tsomo N."/>
            <person name="Vallee D."/>
            <person name="Vassiliev H."/>
            <person name="Venkataraman V."/>
            <person name="Vinson J."/>
            <person name="Vo A."/>
            <person name="Wade C."/>
            <person name="Wang S."/>
            <person name="Wangchuk T."/>
            <person name="Wangdi T."/>
            <person name="Whittaker C."/>
            <person name="Wilkinson J."/>
            <person name="Wu Y."/>
            <person name="Wyman D."/>
            <person name="Yadav S."/>
            <person name="Yang S."/>
            <person name="Yang X."/>
            <person name="Yeager S."/>
            <person name="Yee E."/>
            <person name="Young G."/>
            <person name="Zainoun J."/>
            <person name="Zembeck L."/>
            <person name="Zimmer A."/>
            <person name="Zody M."/>
            <person name="Lander E."/>
        </authorList>
    </citation>
    <scope>NUCLEOTIDE SEQUENCE [LARGE SCALE GENOMIC DNA]</scope>
</reference>